<proteinExistence type="predicted"/>
<keyword evidence="14" id="KW-1185">Reference proteome</keyword>
<evidence type="ECO:0000256" key="11">
    <source>
        <dbReference type="SAM" id="SignalP"/>
    </source>
</evidence>
<evidence type="ECO:0000256" key="6">
    <source>
        <dbReference type="ARBA" id="ARBA00022729"/>
    </source>
</evidence>
<dbReference type="InterPro" id="IPR050298">
    <property type="entry name" value="Gram-neg_bact_OMP"/>
</dbReference>
<feature type="signal peptide" evidence="11">
    <location>
        <begin position="1"/>
        <end position="21"/>
    </location>
</feature>
<keyword evidence="8" id="KW-0626">Porin</keyword>
<keyword evidence="5" id="KW-0812">Transmembrane</keyword>
<name>A0A1H7TSY3_9BURK</name>
<keyword evidence="7" id="KW-0406">Ion transport</keyword>
<organism evidence="13 14">
    <name type="scientific">Paraburkholderia caballeronis</name>
    <dbReference type="NCBI Taxonomy" id="416943"/>
    <lineage>
        <taxon>Bacteria</taxon>
        <taxon>Pseudomonadati</taxon>
        <taxon>Pseudomonadota</taxon>
        <taxon>Betaproteobacteria</taxon>
        <taxon>Burkholderiales</taxon>
        <taxon>Burkholderiaceae</taxon>
        <taxon>Paraburkholderia</taxon>
    </lineage>
</organism>
<evidence type="ECO:0000256" key="10">
    <source>
        <dbReference type="ARBA" id="ARBA00023237"/>
    </source>
</evidence>
<dbReference type="Gene3D" id="2.40.160.10">
    <property type="entry name" value="Porin"/>
    <property type="match status" value="1"/>
</dbReference>
<sequence length="373" mass="39484">MKLKSAMIGVSCMLATGLAQAQSSVTLYGAIDTSLRYTTNNKGANGPGSVLQLTQGAIQGSRWGLRGSEDLGGGTRALFDLESGFLLNNGTFDQQGQLFGRQAWVGLSNPVFGRLLAGRIYGIPFGLLSDFDPLGIGNYLENAYIPRIVGCRYDNTVDYSISRGPFTLELQRGIGGQAGSAVQGSTTAMGLSYNQNGLEIGGVAQESRDANEKKLIIFGGGSHYTIGPVTLYAMYLNARRDAGFTVSSATGGALANTSLIGNSTTVLGANTQTAQRIDSYMSFGAGYRITPALSITGGYFQDNVGHVVNDQSGKIRTALVNVDYLLSKRTDIYAEVDRNWLSGASVTDPNNPPLTFASRSTRTGVGLGLRTRF</sequence>
<dbReference type="PANTHER" id="PTHR34501:SF9">
    <property type="entry name" value="MAJOR OUTER MEMBRANE PROTEIN P.IA"/>
    <property type="match status" value="1"/>
</dbReference>
<keyword evidence="4" id="KW-1134">Transmembrane beta strand</keyword>
<dbReference type="GO" id="GO:0015288">
    <property type="term" value="F:porin activity"/>
    <property type="evidence" value="ECO:0007669"/>
    <property type="project" value="UniProtKB-KW"/>
</dbReference>
<keyword evidence="6 11" id="KW-0732">Signal</keyword>
<dbReference type="AlphaFoldDB" id="A0A1H7TSY3"/>
<comment type="subunit">
    <text evidence="2">Homotrimer.</text>
</comment>
<accession>A0A1H7TSY3</accession>
<protein>
    <submittedName>
        <fullName evidence="13">Outer membrane protein (Porin)</fullName>
    </submittedName>
</protein>
<dbReference type="OrthoDB" id="8982743at2"/>
<dbReference type="RefSeq" id="WP_090549574.1">
    <property type="nucleotide sequence ID" value="NZ_FNSR01000002.1"/>
</dbReference>
<evidence type="ECO:0000256" key="9">
    <source>
        <dbReference type="ARBA" id="ARBA00023136"/>
    </source>
</evidence>
<reference evidence="14" key="1">
    <citation type="submission" date="2016-10" db="EMBL/GenBank/DDBJ databases">
        <authorList>
            <person name="Varghese N."/>
            <person name="Submissions S."/>
        </authorList>
    </citation>
    <scope>NUCLEOTIDE SEQUENCE [LARGE SCALE GENOMIC DNA]</scope>
    <source>
        <strain evidence="14">LMG 26416</strain>
    </source>
</reference>
<dbReference type="GO" id="GO:0009279">
    <property type="term" value="C:cell outer membrane"/>
    <property type="evidence" value="ECO:0007669"/>
    <property type="project" value="UniProtKB-SubCell"/>
</dbReference>
<comment type="subcellular location">
    <subcellularLocation>
        <location evidence="1">Cell outer membrane</location>
        <topology evidence="1">Multi-pass membrane protein</topology>
    </subcellularLocation>
</comment>
<evidence type="ECO:0000259" key="12">
    <source>
        <dbReference type="Pfam" id="PF13609"/>
    </source>
</evidence>
<dbReference type="InterPro" id="IPR023614">
    <property type="entry name" value="Porin_dom_sf"/>
</dbReference>
<keyword evidence="3" id="KW-0813">Transport</keyword>
<dbReference type="GO" id="GO:0046930">
    <property type="term" value="C:pore complex"/>
    <property type="evidence" value="ECO:0007669"/>
    <property type="project" value="UniProtKB-KW"/>
</dbReference>
<dbReference type="Pfam" id="PF13609">
    <property type="entry name" value="Porin_4"/>
    <property type="match status" value="1"/>
</dbReference>
<dbReference type="STRING" id="416943.SAMN05445871_4744"/>
<gene>
    <name evidence="13" type="ORF">SAMN05192542_11667</name>
</gene>
<evidence type="ECO:0000256" key="3">
    <source>
        <dbReference type="ARBA" id="ARBA00022448"/>
    </source>
</evidence>
<dbReference type="InterPro" id="IPR033900">
    <property type="entry name" value="Gram_neg_porin_domain"/>
</dbReference>
<evidence type="ECO:0000256" key="8">
    <source>
        <dbReference type="ARBA" id="ARBA00023114"/>
    </source>
</evidence>
<evidence type="ECO:0000313" key="13">
    <source>
        <dbReference type="EMBL" id="SEL87655.1"/>
    </source>
</evidence>
<evidence type="ECO:0000313" key="14">
    <source>
        <dbReference type="Proteomes" id="UP000199120"/>
    </source>
</evidence>
<evidence type="ECO:0000256" key="4">
    <source>
        <dbReference type="ARBA" id="ARBA00022452"/>
    </source>
</evidence>
<dbReference type="EMBL" id="FOAJ01000016">
    <property type="protein sequence ID" value="SEL87655.1"/>
    <property type="molecule type" value="Genomic_DNA"/>
</dbReference>
<keyword evidence="10" id="KW-0998">Cell outer membrane</keyword>
<dbReference type="PANTHER" id="PTHR34501">
    <property type="entry name" value="PROTEIN YDDL-RELATED"/>
    <property type="match status" value="1"/>
</dbReference>
<dbReference type="SUPFAM" id="SSF56935">
    <property type="entry name" value="Porins"/>
    <property type="match status" value="1"/>
</dbReference>
<feature type="chain" id="PRO_5030029307" evidence="11">
    <location>
        <begin position="22"/>
        <end position="373"/>
    </location>
</feature>
<keyword evidence="9" id="KW-0472">Membrane</keyword>
<dbReference type="Proteomes" id="UP000199120">
    <property type="component" value="Unassembled WGS sequence"/>
</dbReference>
<evidence type="ECO:0000256" key="7">
    <source>
        <dbReference type="ARBA" id="ARBA00023065"/>
    </source>
</evidence>
<evidence type="ECO:0000256" key="5">
    <source>
        <dbReference type="ARBA" id="ARBA00022692"/>
    </source>
</evidence>
<dbReference type="GO" id="GO:0006811">
    <property type="term" value="P:monoatomic ion transport"/>
    <property type="evidence" value="ECO:0007669"/>
    <property type="project" value="UniProtKB-KW"/>
</dbReference>
<feature type="domain" description="Porin" evidence="12">
    <location>
        <begin position="12"/>
        <end position="338"/>
    </location>
</feature>
<dbReference type="CDD" id="cd00342">
    <property type="entry name" value="gram_neg_porins"/>
    <property type="match status" value="1"/>
</dbReference>
<evidence type="ECO:0000256" key="1">
    <source>
        <dbReference type="ARBA" id="ARBA00004571"/>
    </source>
</evidence>
<evidence type="ECO:0000256" key="2">
    <source>
        <dbReference type="ARBA" id="ARBA00011233"/>
    </source>
</evidence>